<dbReference type="OrthoDB" id="4260134at2"/>
<evidence type="ECO:0000313" key="1">
    <source>
        <dbReference type="EMBL" id="TWE16895.1"/>
    </source>
</evidence>
<comment type="caution">
    <text evidence="1">The sequence shown here is derived from an EMBL/GenBank/DDBJ whole genome shotgun (WGS) entry which is preliminary data.</text>
</comment>
<evidence type="ECO:0000313" key="2">
    <source>
        <dbReference type="Proteomes" id="UP000318416"/>
    </source>
</evidence>
<dbReference type="EMBL" id="VIVR01000001">
    <property type="protein sequence ID" value="TWE16895.1"/>
    <property type="molecule type" value="Genomic_DNA"/>
</dbReference>
<accession>A0A561EMQ6</accession>
<name>A0A561EMQ6_9ACTN</name>
<sequence>MSHQAQADTLTDDQREGRACLHCESTEAPLHPGETITTRVSVGVVRDTVTALCTPCLVTDR</sequence>
<organism evidence="1 2">
    <name type="scientific">Kitasatospora atroaurantiaca</name>
    <dbReference type="NCBI Taxonomy" id="285545"/>
    <lineage>
        <taxon>Bacteria</taxon>
        <taxon>Bacillati</taxon>
        <taxon>Actinomycetota</taxon>
        <taxon>Actinomycetes</taxon>
        <taxon>Kitasatosporales</taxon>
        <taxon>Streptomycetaceae</taxon>
        <taxon>Kitasatospora</taxon>
    </lineage>
</organism>
<dbReference type="RefSeq" id="WP_145789350.1">
    <property type="nucleotide sequence ID" value="NZ_BAAABR010000054.1"/>
</dbReference>
<dbReference type="Proteomes" id="UP000318416">
    <property type="component" value="Unassembled WGS sequence"/>
</dbReference>
<proteinExistence type="predicted"/>
<dbReference type="AlphaFoldDB" id="A0A561EMQ6"/>
<protein>
    <submittedName>
        <fullName evidence="1">Uncharacterized protein</fullName>
    </submittedName>
</protein>
<keyword evidence="2" id="KW-1185">Reference proteome</keyword>
<reference evidence="1 2" key="1">
    <citation type="submission" date="2019-06" db="EMBL/GenBank/DDBJ databases">
        <title>Sequencing the genomes of 1000 actinobacteria strains.</title>
        <authorList>
            <person name="Klenk H.-P."/>
        </authorList>
    </citation>
    <scope>NUCLEOTIDE SEQUENCE [LARGE SCALE GENOMIC DNA]</scope>
    <source>
        <strain evidence="1 2">DSM 41649</strain>
    </source>
</reference>
<gene>
    <name evidence="1" type="ORF">FB465_1889</name>
</gene>